<protein>
    <submittedName>
        <fullName evidence="1">Uncharacterized protein</fullName>
    </submittedName>
</protein>
<dbReference type="EMBL" id="AE014133">
    <property type="protein sequence ID" value="AAN57978.1"/>
    <property type="molecule type" value="Genomic_DNA"/>
</dbReference>
<dbReference type="PATRIC" id="fig|210007.7.peg.178"/>
<dbReference type="KEGG" id="smu:SMU_206c"/>
<reference evidence="1 2" key="1">
    <citation type="journal article" date="2002" name="Proc. Natl. Acad. Sci. U.S.A.">
        <title>Genome sequence of Streptococcus mutans UA159, a cariogenic dental pathogen.</title>
        <authorList>
            <person name="Ajdic D."/>
            <person name="McShan W.M."/>
            <person name="McLaughlin R.E."/>
            <person name="Savic G."/>
            <person name="Chang J."/>
            <person name="Carson M.B."/>
            <person name="Primeaux C."/>
            <person name="Tian R."/>
            <person name="Kenton S."/>
            <person name="Jia H."/>
            <person name="Lin S."/>
            <person name="Qian Y."/>
            <person name="Li S."/>
            <person name="Zhu H."/>
            <person name="Najar F."/>
            <person name="Lai H."/>
            <person name="White J."/>
            <person name="Roe B.A."/>
            <person name="Ferretti J.J."/>
        </authorList>
    </citation>
    <scope>NUCLEOTIDE SEQUENCE [LARGE SCALE GENOMIC DNA]</scope>
    <source>
        <strain evidence="2">ATCC 700610 / UA159</strain>
    </source>
</reference>
<gene>
    <name evidence="1" type="ordered locus">SMU_206c</name>
</gene>
<evidence type="ECO:0000313" key="2">
    <source>
        <dbReference type="Proteomes" id="UP000002512"/>
    </source>
</evidence>
<evidence type="ECO:0000313" key="1">
    <source>
        <dbReference type="EMBL" id="AAN57978.1"/>
    </source>
</evidence>
<dbReference type="eggNOG" id="ENOG50349Y4">
    <property type="taxonomic scope" value="Bacteria"/>
</dbReference>
<dbReference type="STRING" id="210007.SMU_206c"/>
<dbReference type="HOGENOM" id="CLU_157316_0_0_9"/>
<keyword evidence="2" id="KW-1185">Reference proteome</keyword>
<dbReference type="OrthoDB" id="2222595at2"/>
<dbReference type="Proteomes" id="UP000002512">
    <property type="component" value="Chromosome"/>
</dbReference>
<sequence>MELSLKKLLDRYKPINVPEKFNRPIQRRHFMTGYEELHLSFYDFELVKGFIDYWGLLYILPKKDSGLKYVKLFRGKQFKSEEHRQNAIEKAARQEARQPFFDELKTKPLKQMSENARWVAELLVKLGYAELVL</sequence>
<dbReference type="AlphaFoldDB" id="Q8DW69"/>
<accession>Q8DW69</accession>
<name>Q8DW69_STRMU</name>
<dbReference type="RefSeq" id="WP_002310800.1">
    <property type="nucleotide sequence ID" value="NC_004350.2"/>
</dbReference>
<proteinExistence type="predicted"/>
<organism evidence="1 2">
    <name type="scientific">Streptococcus mutans serotype c (strain ATCC 700610 / UA159)</name>
    <dbReference type="NCBI Taxonomy" id="210007"/>
    <lineage>
        <taxon>Bacteria</taxon>
        <taxon>Bacillati</taxon>
        <taxon>Bacillota</taxon>
        <taxon>Bacilli</taxon>
        <taxon>Lactobacillales</taxon>
        <taxon>Streptococcaceae</taxon>
        <taxon>Streptococcus</taxon>
    </lineage>
</organism>